<reference evidence="4" key="1">
    <citation type="submission" date="2023-05" db="EMBL/GenBank/DDBJ databases">
        <title>Anaerotaeda fermentans gen. nov., sp. nov., a novel anaerobic planctomycete of the new family within the order Sedimentisphaerales isolated from Taman Peninsula, Russia.</title>
        <authorList>
            <person name="Khomyakova M.A."/>
            <person name="Merkel A.Y."/>
            <person name="Slobodkin A.I."/>
        </authorList>
    </citation>
    <scope>NUCLEOTIDE SEQUENCE</scope>
    <source>
        <strain evidence="4">M17dextr</strain>
    </source>
</reference>
<sequence length="176" mass="18971">MRERTVSVFGTARARAGEPIFTLAEHLGRELALAGFAVANGGYGGTMRATAKGACNAGGKVIGVTCSAFRNSVANEFVSEEVTTASLDERLDRLIRLGQAYVVLPGGTGTLLELAKVWELKNKKFFDRAKPIVLLGDFWRPLVDLVCHDDPRSAEHVVFAEEPADAVGRIKEVLGR</sequence>
<dbReference type="InterPro" id="IPR031100">
    <property type="entry name" value="LOG_fam"/>
</dbReference>
<dbReference type="Proteomes" id="UP001431776">
    <property type="component" value="Unassembled WGS sequence"/>
</dbReference>
<proteinExistence type="predicted"/>
<dbReference type="GO" id="GO:0008714">
    <property type="term" value="F:AMP nucleosidase activity"/>
    <property type="evidence" value="ECO:0007669"/>
    <property type="project" value="UniProtKB-EC"/>
</dbReference>
<organism evidence="4 5">
    <name type="scientific">Anaerobaca lacustris</name>
    <dbReference type="NCBI Taxonomy" id="3044600"/>
    <lineage>
        <taxon>Bacteria</taxon>
        <taxon>Pseudomonadati</taxon>
        <taxon>Planctomycetota</taxon>
        <taxon>Phycisphaerae</taxon>
        <taxon>Sedimentisphaerales</taxon>
        <taxon>Anaerobacaceae</taxon>
        <taxon>Anaerobaca</taxon>
    </lineage>
</organism>
<dbReference type="RefSeq" id="WP_349244291.1">
    <property type="nucleotide sequence ID" value="NZ_JASCXX010000007.1"/>
</dbReference>
<dbReference type="Pfam" id="PF03641">
    <property type="entry name" value="Lysine_decarbox"/>
    <property type="match status" value="1"/>
</dbReference>
<dbReference type="AlphaFoldDB" id="A0AAW6TT46"/>
<comment type="catalytic activity">
    <reaction evidence="1">
        <text>AMP + H2O = D-ribose 5-phosphate + adenine</text>
        <dbReference type="Rhea" id="RHEA:20129"/>
        <dbReference type="ChEBI" id="CHEBI:15377"/>
        <dbReference type="ChEBI" id="CHEBI:16708"/>
        <dbReference type="ChEBI" id="CHEBI:78346"/>
        <dbReference type="ChEBI" id="CHEBI:456215"/>
        <dbReference type="EC" id="3.2.2.4"/>
    </reaction>
</comment>
<dbReference type="SUPFAM" id="SSF102405">
    <property type="entry name" value="MCP/YpsA-like"/>
    <property type="match status" value="1"/>
</dbReference>
<evidence type="ECO:0000313" key="5">
    <source>
        <dbReference type="Proteomes" id="UP001431776"/>
    </source>
</evidence>
<dbReference type="PANTHER" id="PTHR43393">
    <property type="entry name" value="CYTOKININ RIBOSIDE 5'-MONOPHOSPHATE PHOSPHORIBOHYDROLASE"/>
    <property type="match status" value="1"/>
</dbReference>
<comment type="caution">
    <text evidence="4">The sequence shown here is derived from an EMBL/GenBank/DDBJ whole genome shotgun (WGS) entry which is preliminary data.</text>
</comment>
<dbReference type="Gene3D" id="3.40.50.450">
    <property type="match status" value="1"/>
</dbReference>
<evidence type="ECO:0000256" key="1">
    <source>
        <dbReference type="ARBA" id="ARBA00000274"/>
    </source>
</evidence>
<keyword evidence="5" id="KW-1185">Reference proteome</keyword>
<accession>A0AAW6TT46</accession>
<dbReference type="PANTHER" id="PTHR43393:SF3">
    <property type="entry name" value="LYSINE DECARBOXYLASE-LIKE PROTEIN"/>
    <property type="match status" value="1"/>
</dbReference>
<dbReference type="EC" id="3.2.2.4" evidence="2"/>
<evidence type="ECO:0000313" key="4">
    <source>
        <dbReference type="EMBL" id="MDI6448881.1"/>
    </source>
</evidence>
<evidence type="ECO:0000256" key="3">
    <source>
        <dbReference type="ARBA" id="ARBA00031983"/>
    </source>
</evidence>
<name>A0AAW6TT46_9BACT</name>
<evidence type="ECO:0000256" key="2">
    <source>
        <dbReference type="ARBA" id="ARBA00011985"/>
    </source>
</evidence>
<keyword evidence="4" id="KW-0378">Hydrolase</keyword>
<dbReference type="EMBL" id="JASCXX010000007">
    <property type="protein sequence ID" value="MDI6448881.1"/>
    <property type="molecule type" value="Genomic_DNA"/>
</dbReference>
<dbReference type="GO" id="GO:0005829">
    <property type="term" value="C:cytosol"/>
    <property type="evidence" value="ECO:0007669"/>
    <property type="project" value="TreeGrafter"/>
</dbReference>
<dbReference type="InterPro" id="IPR052341">
    <property type="entry name" value="LOG_family_nucleotidases"/>
</dbReference>
<keyword evidence="4" id="KW-0326">Glycosidase</keyword>
<protein>
    <recommendedName>
        <fullName evidence="3">AMP nucleosidase</fullName>
        <ecNumber evidence="2">3.2.2.4</ecNumber>
    </recommendedName>
    <alternativeName>
        <fullName evidence="3">AMP nucleosidase</fullName>
    </alternativeName>
</protein>
<gene>
    <name evidence="4" type="ORF">QJ522_07465</name>
</gene>